<dbReference type="Proteomes" id="UP000308600">
    <property type="component" value="Unassembled WGS sequence"/>
</dbReference>
<gene>
    <name evidence="1" type="ORF">BDN72DRAFT_859100</name>
</gene>
<organism evidence="1 2">
    <name type="scientific">Pluteus cervinus</name>
    <dbReference type="NCBI Taxonomy" id="181527"/>
    <lineage>
        <taxon>Eukaryota</taxon>
        <taxon>Fungi</taxon>
        <taxon>Dikarya</taxon>
        <taxon>Basidiomycota</taxon>
        <taxon>Agaricomycotina</taxon>
        <taxon>Agaricomycetes</taxon>
        <taxon>Agaricomycetidae</taxon>
        <taxon>Agaricales</taxon>
        <taxon>Pluteineae</taxon>
        <taxon>Pluteaceae</taxon>
        <taxon>Pluteus</taxon>
    </lineage>
</organism>
<evidence type="ECO:0000313" key="1">
    <source>
        <dbReference type="EMBL" id="TFK67518.1"/>
    </source>
</evidence>
<accession>A0ACD3ANM2</accession>
<keyword evidence="2" id="KW-1185">Reference proteome</keyword>
<protein>
    <submittedName>
        <fullName evidence="1">Uncharacterized protein</fullName>
    </submittedName>
</protein>
<sequence length="296" mass="33328">MTPHGKANAHQDVIQLVGDELVPAATALTNAEGVEGKFFSVIRSLDYVVLLNAEVGSTTEKAYDPLAREEGTGRMGYTFPKRGHKVEDRTHQSSMIPPSSSVRLDTLDGGEKVWTLNSSGTVLRNPPRDWMTLRFAYKRERGGEREEHIKSNDMYLFLRHSNYQPLPTASNNWITLVQCLSGNIQVDEGVATPLELPPSPSAPSRSKTPKDVLTFIEKVEGLLKPPHRESRRQEKKHTAWHVFRSLLSAEIPGRIQVTEGCLGRSGALRRVQYDILKEAYNWECSEAKRRLVRELE</sequence>
<reference evidence="1 2" key="1">
    <citation type="journal article" date="2019" name="Nat. Ecol. Evol.">
        <title>Megaphylogeny resolves global patterns of mushroom evolution.</title>
        <authorList>
            <person name="Varga T."/>
            <person name="Krizsan K."/>
            <person name="Foldi C."/>
            <person name="Dima B."/>
            <person name="Sanchez-Garcia M."/>
            <person name="Sanchez-Ramirez S."/>
            <person name="Szollosi G.J."/>
            <person name="Szarkandi J.G."/>
            <person name="Papp V."/>
            <person name="Albert L."/>
            <person name="Andreopoulos W."/>
            <person name="Angelini C."/>
            <person name="Antonin V."/>
            <person name="Barry K.W."/>
            <person name="Bougher N.L."/>
            <person name="Buchanan P."/>
            <person name="Buyck B."/>
            <person name="Bense V."/>
            <person name="Catcheside P."/>
            <person name="Chovatia M."/>
            <person name="Cooper J."/>
            <person name="Damon W."/>
            <person name="Desjardin D."/>
            <person name="Finy P."/>
            <person name="Geml J."/>
            <person name="Haridas S."/>
            <person name="Hughes K."/>
            <person name="Justo A."/>
            <person name="Karasinski D."/>
            <person name="Kautmanova I."/>
            <person name="Kiss B."/>
            <person name="Kocsube S."/>
            <person name="Kotiranta H."/>
            <person name="LaButti K.M."/>
            <person name="Lechner B.E."/>
            <person name="Liimatainen K."/>
            <person name="Lipzen A."/>
            <person name="Lukacs Z."/>
            <person name="Mihaltcheva S."/>
            <person name="Morgado L.N."/>
            <person name="Niskanen T."/>
            <person name="Noordeloos M.E."/>
            <person name="Ohm R.A."/>
            <person name="Ortiz-Santana B."/>
            <person name="Ovrebo C."/>
            <person name="Racz N."/>
            <person name="Riley R."/>
            <person name="Savchenko A."/>
            <person name="Shiryaev A."/>
            <person name="Soop K."/>
            <person name="Spirin V."/>
            <person name="Szebenyi C."/>
            <person name="Tomsovsky M."/>
            <person name="Tulloss R.E."/>
            <person name="Uehling J."/>
            <person name="Grigoriev I.V."/>
            <person name="Vagvolgyi C."/>
            <person name="Papp T."/>
            <person name="Martin F.M."/>
            <person name="Miettinen O."/>
            <person name="Hibbett D.S."/>
            <person name="Nagy L.G."/>
        </authorList>
    </citation>
    <scope>NUCLEOTIDE SEQUENCE [LARGE SCALE GENOMIC DNA]</scope>
    <source>
        <strain evidence="1 2">NL-1719</strain>
    </source>
</reference>
<dbReference type="EMBL" id="ML208374">
    <property type="protein sequence ID" value="TFK67518.1"/>
    <property type="molecule type" value="Genomic_DNA"/>
</dbReference>
<evidence type="ECO:0000313" key="2">
    <source>
        <dbReference type="Proteomes" id="UP000308600"/>
    </source>
</evidence>
<proteinExistence type="predicted"/>
<name>A0ACD3ANM2_9AGAR</name>